<keyword evidence="4" id="KW-0249">Electron transport</keyword>
<evidence type="ECO:0000256" key="3">
    <source>
        <dbReference type="ARBA" id="ARBA00022723"/>
    </source>
</evidence>
<evidence type="ECO:0000256" key="2">
    <source>
        <dbReference type="ARBA" id="ARBA00022617"/>
    </source>
</evidence>
<protein>
    <submittedName>
        <fullName evidence="9">Cytochrome c family protein</fullName>
    </submittedName>
</protein>
<dbReference type="GO" id="GO:0009055">
    <property type="term" value="F:electron transfer activity"/>
    <property type="evidence" value="ECO:0007669"/>
    <property type="project" value="InterPro"/>
</dbReference>
<dbReference type="GO" id="GO:0020037">
    <property type="term" value="F:heme binding"/>
    <property type="evidence" value="ECO:0007669"/>
    <property type="project" value="InterPro"/>
</dbReference>
<reference evidence="9 10" key="1">
    <citation type="submission" date="2020-08" db="EMBL/GenBank/DDBJ databases">
        <title>The genome sequence of type strain Novosphingobium piscinae KCTC 42194.</title>
        <authorList>
            <person name="Liu Y."/>
        </authorList>
    </citation>
    <scope>NUCLEOTIDE SEQUENCE [LARGE SCALE GENOMIC DNA]</scope>
    <source>
        <strain evidence="9 10">KCTC 42194</strain>
    </source>
</reference>
<dbReference type="PANTHER" id="PTHR11961">
    <property type="entry name" value="CYTOCHROME C"/>
    <property type="match status" value="1"/>
</dbReference>
<feature type="chain" id="PRO_5030916202" evidence="7">
    <location>
        <begin position="25"/>
        <end position="131"/>
    </location>
</feature>
<accession>A0A7X1KQM4</accession>
<keyword evidence="2 6" id="KW-0349">Heme</keyword>
<evidence type="ECO:0000256" key="7">
    <source>
        <dbReference type="SAM" id="SignalP"/>
    </source>
</evidence>
<evidence type="ECO:0000256" key="5">
    <source>
        <dbReference type="ARBA" id="ARBA00023004"/>
    </source>
</evidence>
<dbReference type="GO" id="GO:0046872">
    <property type="term" value="F:metal ion binding"/>
    <property type="evidence" value="ECO:0007669"/>
    <property type="project" value="UniProtKB-KW"/>
</dbReference>
<evidence type="ECO:0000256" key="4">
    <source>
        <dbReference type="ARBA" id="ARBA00022982"/>
    </source>
</evidence>
<evidence type="ECO:0000256" key="6">
    <source>
        <dbReference type="PROSITE-ProRule" id="PRU00433"/>
    </source>
</evidence>
<keyword evidence="5 6" id="KW-0408">Iron</keyword>
<dbReference type="InterPro" id="IPR036909">
    <property type="entry name" value="Cyt_c-like_dom_sf"/>
</dbReference>
<evidence type="ECO:0000256" key="1">
    <source>
        <dbReference type="ARBA" id="ARBA00022448"/>
    </source>
</evidence>
<dbReference type="InterPro" id="IPR002327">
    <property type="entry name" value="Cyt_c_1A/1B"/>
</dbReference>
<gene>
    <name evidence="9" type="ORF">H7F53_12075</name>
</gene>
<dbReference type="AlphaFoldDB" id="A0A7X1KQM4"/>
<dbReference type="Proteomes" id="UP000551327">
    <property type="component" value="Unassembled WGS sequence"/>
</dbReference>
<dbReference type="EMBL" id="JACLAX010000011">
    <property type="protein sequence ID" value="MBC2669884.1"/>
    <property type="molecule type" value="Genomic_DNA"/>
</dbReference>
<dbReference type="PROSITE" id="PS51007">
    <property type="entry name" value="CYTC"/>
    <property type="match status" value="1"/>
</dbReference>
<organism evidence="9 10">
    <name type="scientific">Novosphingobium piscinae</name>
    <dbReference type="NCBI Taxonomy" id="1507448"/>
    <lineage>
        <taxon>Bacteria</taxon>
        <taxon>Pseudomonadati</taxon>
        <taxon>Pseudomonadota</taxon>
        <taxon>Alphaproteobacteria</taxon>
        <taxon>Sphingomonadales</taxon>
        <taxon>Sphingomonadaceae</taxon>
        <taxon>Novosphingobium</taxon>
    </lineage>
</organism>
<dbReference type="Pfam" id="PF00034">
    <property type="entry name" value="Cytochrom_C"/>
    <property type="match status" value="1"/>
</dbReference>
<keyword evidence="1" id="KW-0813">Transport</keyword>
<evidence type="ECO:0000313" key="9">
    <source>
        <dbReference type="EMBL" id="MBC2669884.1"/>
    </source>
</evidence>
<keyword evidence="3 6" id="KW-0479">Metal-binding</keyword>
<proteinExistence type="predicted"/>
<name>A0A7X1KQM4_9SPHN</name>
<keyword evidence="7" id="KW-0732">Signal</keyword>
<feature type="signal peptide" evidence="7">
    <location>
        <begin position="1"/>
        <end position="24"/>
    </location>
</feature>
<sequence>MAPHSSLALIAALAAATLPGPVAAQTKPASPAAAGKLVFMRCMACHSVEKNGPNKVGPNLSGVVGRKSGAVAGFRYSPALAAAQLTWNEATLDKWLLRPAGLVPGTSMVFAGLPKPEDRAKLIAYLKKPVP</sequence>
<dbReference type="InterPro" id="IPR009056">
    <property type="entry name" value="Cyt_c-like_dom"/>
</dbReference>
<dbReference type="Gene3D" id="1.10.760.10">
    <property type="entry name" value="Cytochrome c-like domain"/>
    <property type="match status" value="1"/>
</dbReference>
<keyword evidence="10" id="KW-1185">Reference proteome</keyword>
<dbReference type="RefSeq" id="WP_185679742.1">
    <property type="nucleotide sequence ID" value="NZ_JACLAX010000011.1"/>
</dbReference>
<dbReference type="SUPFAM" id="SSF46626">
    <property type="entry name" value="Cytochrome c"/>
    <property type="match status" value="1"/>
</dbReference>
<dbReference type="PRINTS" id="PR00604">
    <property type="entry name" value="CYTCHRMECIAB"/>
</dbReference>
<evidence type="ECO:0000313" key="10">
    <source>
        <dbReference type="Proteomes" id="UP000551327"/>
    </source>
</evidence>
<evidence type="ECO:0000259" key="8">
    <source>
        <dbReference type="PROSITE" id="PS51007"/>
    </source>
</evidence>
<comment type="caution">
    <text evidence="9">The sequence shown here is derived from an EMBL/GenBank/DDBJ whole genome shotgun (WGS) entry which is preliminary data.</text>
</comment>
<feature type="domain" description="Cytochrome c" evidence="8">
    <location>
        <begin position="30"/>
        <end position="130"/>
    </location>
</feature>